<protein>
    <submittedName>
        <fullName evidence="6">LysR family transcriptional regulator</fullName>
    </submittedName>
</protein>
<dbReference type="Proteomes" id="UP000469385">
    <property type="component" value="Unassembled WGS sequence"/>
</dbReference>
<evidence type="ECO:0000256" key="4">
    <source>
        <dbReference type="ARBA" id="ARBA00023163"/>
    </source>
</evidence>
<gene>
    <name evidence="6" type="ORF">GON04_11095</name>
</gene>
<dbReference type="SUPFAM" id="SSF53850">
    <property type="entry name" value="Periplasmic binding protein-like II"/>
    <property type="match status" value="1"/>
</dbReference>
<dbReference type="FunFam" id="1.10.10.10:FF:000001">
    <property type="entry name" value="LysR family transcriptional regulator"/>
    <property type="match status" value="1"/>
</dbReference>
<evidence type="ECO:0000313" key="7">
    <source>
        <dbReference type="Proteomes" id="UP000469385"/>
    </source>
</evidence>
<dbReference type="PROSITE" id="PS50931">
    <property type="entry name" value="HTH_LYSR"/>
    <property type="match status" value="1"/>
</dbReference>
<evidence type="ECO:0000259" key="5">
    <source>
        <dbReference type="PROSITE" id="PS50931"/>
    </source>
</evidence>
<keyword evidence="7" id="KW-1185">Reference proteome</keyword>
<organism evidence="6 7">
    <name type="scientific">Ramlibacter pinisoli</name>
    <dbReference type="NCBI Taxonomy" id="2682844"/>
    <lineage>
        <taxon>Bacteria</taxon>
        <taxon>Pseudomonadati</taxon>
        <taxon>Pseudomonadota</taxon>
        <taxon>Betaproteobacteria</taxon>
        <taxon>Burkholderiales</taxon>
        <taxon>Comamonadaceae</taxon>
        <taxon>Ramlibacter</taxon>
    </lineage>
</organism>
<dbReference type="Pfam" id="PF00126">
    <property type="entry name" value="HTH_1"/>
    <property type="match status" value="1"/>
</dbReference>
<dbReference type="Gene3D" id="1.10.10.10">
    <property type="entry name" value="Winged helix-like DNA-binding domain superfamily/Winged helix DNA-binding domain"/>
    <property type="match status" value="1"/>
</dbReference>
<evidence type="ECO:0000256" key="2">
    <source>
        <dbReference type="ARBA" id="ARBA00023015"/>
    </source>
</evidence>
<evidence type="ECO:0000256" key="1">
    <source>
        <dbReference type="ARBA" id="ARBA00009437"/>
    </source>
</evidence>
<dbReference type="RefSeq" id="WP_157397937.1">
    <property type="nucleotide sequence ID" value="NZ_WSEL01000003.1"/>
</dbReference>
<dbReference type="SUPFAM" id="SSF46785">
    <property type="entry name" value="Winged helix' DNA-binding domain"/>
    <property type="match status" value="1"/>
</dbReference>
<keyword evidence="2" id="KW-0805">Transcription regulation</keyword>
<dbReference type="InterPro" id="IPR000847">
    <property type="entry name" value="LysR_HTH_N"/>
</dbReference>
<dbReference type="GO" id="GO:0003700">
    <property type="term" value="F:DNA-binding transcription factor activity"/>
    <property type="evidence" value="ECO:0007669"/>
    <property type="project" value="InterPro"/>
</dbReference>
<accession>A0A6N8IT37</accession>
<dbReference type="InterPro" id="IPR036388">
    <property type="entry name" value="WH-like_DNA-bd_sf"/>
</dbReference>
<dbReference type="InterPro" id="IPR005119">
    <property type="entry name" value="LysR_subst-bd"/>
</dbReference>
<dbReference type="GO" id="GO:0000976">
    <property type="term" value="F:transcription cis-regulatory region binding"/>
    <property type="evidence" value="ECO:0007669"/>
    <property type="project" value="TreeGrafter"/>
</dbReference>
<dbReference type="InterPro" id="IPR036390">
    <property type="entry name" value="WH_DNA-bd_sf"/>
</dbReference>
<keyword evidence="3" id="KW-0238">DNA-binding</keyword>
<dbReference type="PANTHER" id="PTHR30126:SF40">
    <property type="entry name" value="HTH-TYPE TRANSCRIPTIONAL REGULATOR GLTR"/>
    <property type="match status" value="1"/>
</dbReference>
<evidence type="ECO:0000256" key="3">
    <source>
        <dbReference type="ARBA" id="ARBA00023125"/>
    </source>
</evidence>
<comment type="caution">
    <text evidence="6">The sequence shown here is derived from an EMBL/GenBank/DDBJ whole genome shotgun (WGS) entry which is preliminary data.</text>
</comment>
<sequence>MNLTDEQLRPDWELLASWVAVMETGSVSDAARLLRISQAAVSQRIKQLETIFSTPLLDRSTRPAQPTAAGQRLFENAKDLLTRSDQMMESVRNVSRAKRMIVRFGCVDSFAATIGPLLIKALASSSHQIRLWSGITPTLDAQIEGRQLDLAVTTSVMSLPGISREQLFTEAYYAVLPASFEVSKFGSLLDLSRHLQFIRYSARSVIGQQVDEYLQRTGDALERTCEFDATDPLLSLVASGMGFALTTPLCIWQSRHFIPGIRVVPLSSFARQGRAYPDMTRTFFLAFRQGELGTLPTEVRDLVRIAVRRQLSPEIGTQLGLAKDMLWTPPET</sequence>
<reference evidence="6 7" key="1">
    <citation type="submission" date="2019-12" db="EMBL/GenBank/DDBJ databases">
        <authorList>
            <person name="Huq M.A."/>
        </authorList>
    </citation>
    <scope>NUCLEOTIDE SEQUENCE [LARGE SCALE GENOMIC DNA]</scope>
    <source>
        <strain evidence="6 7">MAH-25</strain>
    </source>
</reference>
<dbReference type="PRINTS" id="PR00039">
    <property type="entry name" value="HTHLYSR"/>
</dbReference>
<evidence type="ECO:0000313" key="6">
    <source>
        <dbReference type="EMBL" id="MVQ29998.1"/>
    </source>
</evidence>
<dbReference type="AlphaFoldDB" id="A0A6N8IT37"/>
<keyword evidence="4" id="KW-0804">Transcription</keyword>
<proteinExistence type="inferred from homology"/>
<feature type="domain" description="HTH lysR-type" evidence="5">
    <location>
        <begin position="10"/>
        <end position="67"/>
    </location>
</feature>
<dbReference type="Pfam" id="PF03466">
    <property type="entry name" value="LysR_substrate"/>
    <property type="match status" value="1"/>
</dbReference>
<comment type="similarity">
    <text evidence="1">Belongs to the LysR transcriptional regulatory family.</text>
</comment>
<dbReference type="PANTHER" id="PTHR30126">
    <property type="entry name" value="HTH-TYPE TRANSCRIPTIONAL REGULATOR"/>
    <property type="match status" value="1"/>
</dbReference>
<dbReference type="Gene3D" id="3.40.190.10">
    <property type="entry name" value="Periplasmic binding protein-like II"/>
    <property type="match status" value="2"/>
</dbReference>
<dbReference type="EMBL" id="WSEL01000003">
    <property type="protein sequence ID" value="MVQ29998.1"/>
    <property type="molecule type" value="Genomic_DNA"/>
</dbReference>
<name>A0A6N8IT37_9BURK</name>
<dbReference type="CDD" id="cd05466">
    <property type="entry name" value="PBP2_LTTR_substrate"/>
    <property type="match status" value="1"/>
</dbReference>